<protein>
    <submittedName>
        <fullName evidence="4">PRC and DUF2382 domain-containing protein</fullName>
    </submittedName>
</protein>
<feature type="compositionally biased region" description="Basic and acidic residues" evidence="1">
    <location>
        <begin position="242"/>
        <end position="254"/>
    </location>
</feature>
<sequence length="254" mass="28339">MATTQNDVLSWRGQTLIDAHDDKIGTIEDIYLDADSNEPEWALVTTGLFGTKQSFVPIQDASERDGGIRVPFEKATVKDAPKIEPDGALSPQEESNLFRHYGREQDDASTRAGRPLDTGERGGPGRDTSGPNTDDAMTLSEEELRVGTTEREAGRVRLKKYIVEDQVTQTVPVRREEVRIEREPITDANRGDALDGPDLSEEEHEVVLHAEEAVVDKKTVPKERVRLDKDVTTTDETLSDTVRSERVDVDDSRR</sequence>
<evidence type="ECO:0000313" key="5">
    <source>
        <dbReference type="Proteomes" id="UP001147700"/>
    </source>
</evidence>
<dbReference type="InterPro" id="IPR014747">
    <property type="entry name" value="Bac_photo_RC_H_C"/>
</dbReference>
<keyword evidence="5" id="KW-1185">Reference proteome</keyword>
<accession>A0ABT4RFF9</accession>
<dbReference type="InterPro" id="IPR011033">
    <property type="entry name" value="PRC_barrel-like_sf"/>
</dbReference>
<dbReference type="SUPFAM" id="SSF50346">
    <property type="entry name" value="PRC-barrel domain"/>
    <property type="match status" value="1"/>
</dbReference>
<dbReference type="EMBL" id="JAPCID010000008">
    <property type="protein sequence ID" value="MDA0137253.1"/>
    <property type="molecule type" value="Genomic_DNA"/>
</dbReference>
<evidence type="ECO:0000259" key="2">
    <source>
        <dbReference type="Pfam" id="PF05239"/>
    </source>
</evidence>
<comment type="caution">
    <text evidence="4">The sequence shown here is derived from an EMBL/GenBank/DDBJ whole genome shotgun (WGS) entry which is preliminary data.</text>
</comment>
<dbReference type="InterPro" id="IPR019060">
    <property type="entry name" value="DUF2382"/>
</dbReference>
<organism evidence="4 5">
    <name type="scientific">Solirubrobacter deserti</name>
    <dbReference type="NCBI Taxonomy" id="2282478"/>
    <lineage>
        <taxon>Bacteria</taxon>
        <taxon>Bacillati</taxon>
        <taxon>Actinomycetota</taxon>
        <taxon>Thermoleophilia</taxon>
        <taxon>Solirubrobacterales</taxon>
        <taxon>Solirubrobacteraceae</taxon>
        <taxon>Solirubrobacter</taxon>
    </lineage>
</organism>
<name>A0ABT4RFF9_9ACTN</name>
<dbReference type="InterPro" id="IPR052967">
    <property type="entry name" value="Stress_Response_Assoc"/>
</dbReference>
<feature type="compositionally biased region" description="Basic and acidic residues" evidence="1">
    <location>
        <begin position="66"/>
        <end position="85"/>
    </location>
</feature>
<evidence type="ECO:0000313" key="4">
    <source>
        <dbReference type="EMBL" id="MDA0137253.1"/>
    </source>
</evidence>
<proteinExistence type="predicted"/>
<feature type="region of interest" description="Disordered" evidence="1">
    <location>
        <begin position="66"/>
        <end position="151"/>
    </location>
</feature>
<evidence type="ECO:0000256" key="1">
    <source>
        <dbReference type="SAM" id="MobiDB-lite"/>
    </source>
</evidence>
<feature type="region of interest" description="Disordered" evidence="1">
    <location>
        <begin position="227"/>
        <end position="254"/>
    </location>
</feature>
<evidence type="ECO:0000259" key="3">
    <source>
        <dbReference type="Pfam" id="PF09557"/>
    </source>
</evidence>
<gene>
    <name evidence="4" type="ORF">OJ962_07090</name>
</gene>
<dbReference type="Proteomes" id="UP001147700">
    <property type="component" value="Unassembled WGS sequence"/>
</dbReference>
<dbReference type="PANTHER" id="PTHR38463:SF1">
    <property type="entry name" value="STRESS RESPONSE PROTEIN YSNF"/>
    <property type="match status" value="1"/>
</dbReference>
<dbReference type="PANTHER" id="PTHR38463">
    <property type="entry name" value="STRESS RESPONSE PROTEIN YSNF"/>
    <property type="match status" value="1"/>
</dbReference>
<feature type="compositionally biased region" description="Basic and acidic residues" evidence="1">
    <location>
        <begin position="142"/>
        <end position="151"/>
    </location>
</feature>
<reference evidence="4" key="1">
    <citation type="submission" date="2022-10" db="EMBL/GenBank/DDBJ databases">
        <title>The WGS of Solirubrobacter sp. CPCC 204708.</title>
        <authorList>
            <person name="Jiang Z."/>
        </authorList>
    </citation>
    <scope>NUCLEOTIDE SEQUENCE</scope>
    <source>
        <strain evidence="4">CPCC 204708</strain>
    </source>
</reference>
<dbReference type="RefSeq" id="WP_202957084.1">
    <property type="nucleotide sequence ID" value="NZ_JAPCID010000008.1"/>
</dbReference>
<dbReference type="Gene3D" id="3.90.50.10">
    <property type="entry name" value="Photosynthetic Reaction Center, subunit H, domain 2"/>
    <property type="match status" value="1"/>
</dbReference>
<feature type="region of interest" description="Disordered" evidence="1">
    <location>
        <begin position="182"/>
        <end position="202"/>
    </location>
</feature>
<dbReference type="Pfam" id="PF05239">
    <property type="entry name" value="PRC"/>
    <property type="match status" value="1"/>
</dbReference>
<dbReference type="Pfam" id="PF09557">
    <property type="entry name" value="DUF2382"/>
    <property type="match status" value="1"/>
</dbReference>
<feature type="compositionally biased region" description="Basic and acidic residues" evidence="1">
    <location>
        <begin position="182"/>
        <end position="193"/>
    </location>
</feature>
<feature type="domain" description="DUF2382" evidence="3">
    <location>
        <begin position="137"/>
        <end position="249"/>
    </location>
</feature>
<feature type="domain" description="PRC-barrel" evidence="2">
    <location>
        <begin position="11"/>
        <end position="73"/>
    </location>
</feature>
<dbReference type="InterPro" id="IPR027275">
    <property type="entry name" value="PRC-brl_dom"/>
</dbReference>